<evidence type="ECO:0000256" key="2">
    <source>
        <dbReference type="HAMAP-Rule" id="MF_01539"/>
    </source>
</evidence>
<organism evidence="3 4">
    <name type="scientific">Candidatus Merdicola faecigallinarum</name>
    <dbReference type="NCBI Taxonomy" id="2840862"/>
    <lineage>
        <taxon>Bacteria</taxon>
        <taxon>Bacillati</taxon>
        <taxon>Bacillota</taxon>
        <taxon>Clostridia</taxon>
        <taxon>Candidatus Merdicola</taxon>
    </lineage>
</organism>
<dbReference type="AlphaFoldDB" id="A0A9D1M2A8"/>
<dbReference type="SUPFAM" id="SSF52374">
    <property type="entry name" value="Nucleotidylyl transferase"/>
    <property type="match status" value="1"/>
</dbReference>
<feature type="binding site" evidence="2">
    <location>
        <position position="103"/>
    </location>
    <ligand>
        <name>ATP</name>
        <dbReference type="ChEBI" id="CHEBI:30616"/>
    </ligand>
</feature>
<dbReference type="NCBIfam" id="NF010191">
    <property type="entry name" value="PRK13670.1"/>
    <property type="match status" value="1"/>
</dbReference>
<comment type="function">
    <text evidence="2">Catalyzes the formation of N(4)-acetylcytidine (ac(4)C) at the wobble position of elongator tRNA(Met), using acetate and ATP as substrates. First activates an acetate ion to form acetyladenylate (Ac-AMP) and then transfers the acetyl group to tRNA to form ac(4)C34.</text>
</comment>
<keyword evidence="2" id="KW-0436">Ligase</keyword>
<dbReference type="PANTHER" id="PTHR37825">
    <property type="entry name" value="TRNA(MET) CYTIDINE ACETATE LIGASE"/>
    <property type="match status" value="1"/>
</dbReference>
<dbReference type="InterPro" id="IPR008513">
    <property type="entry name" value="tRNA(Met)_cyd_acetate_ligase"/>
</dbReference>
<sequence length="410" mass="47286">MSEILGIVTEYNPFHNGHLYHLAESKRKTHADFVICVMSGNFVQRGNPSLINKWTKTEMALLNGVDLVIELPTVYATSSAENFAEGAIKILNSLKIVNHISFGCESCDIDALNKLANVLYEEPKEYTALLSHELKKGHSFPKARENAVLMYLNDLSSFSNILSKPNNILAIEYLKALRKTKSKIKPMAVKRQKVYYHERCIVDEYASSTGIRDMMRHNEFKDIRRVMPSSAYGLLREEYKKGNYMFDLSKFEHEIIYLLRRMTIEEIKKYPDVGEGLENLLKSAANESNTLYDLINIVKSKRYTQTRIQRILLHILLGIQEKDMQVAKKITPYIRVLGFNDNGRMLLSQITKANPKLSMITSVKKYMDQCNNKQLKNMLEKDIFATNIYTLGYEYDSWANLDYTQKIVTI</sequence>
<dbReference type="EC" id="6.3.4.-" evidence="2"/>
<dbReference type="GO" id="GO:0016879">
    <property type="term" value="F:ligase activity, forming carbon-nitrogen bonds"/>
    <property type="evidence" value="ECO:0007669"/>
    <property type="project" value="UniProtKB-UniRule"/>
</dbReference>
<dbReference type="Proteomes" id="UP000824093">
    <property type="component" value="Unassembled WGS sequence"/>
</dbReference>
<name>A0A9D1M2A8_9FIRM</name>
<comment type="subcellular location">
    <subcellularLocation>
        <location evidence="2">Cytoplasm</location>
    </subcellularLocation>
</comment>
<keyword evidence="2" id="KW-0820">tRNA-binding</keyword>
<keyword evidence="2" id="KW-0694">RNA-binding</keyword>
<dbReference type="HAMAP" id="MF_01539">
    <property type="entry name" value="TmcAL"/>
    <property type="match status" value="1"/>
</dbReference>
<feature type="binding site" evidence="2">
    <location>
        <begin position="8"/>
        <end position="21"/>
    </location>
    <ligand>
        <name>ATP</name>
        <dbReference type="ChEBI" id="CHEBI:30616"/>
    </ligand>
</feature>
<dbReference type="InterPro" id="IPR014729">
    <property type="entry name" value="Rossmann-like_a/b/a_fold"/>
</dbReference>
<proteinExistence type="inferred from homology"/>
<keyword evidence="2" id="KW-0547">Nucleotide-binding</keyword>
<comment type="caution">
    <text evidence="3">The sequence shown here is derived from an EMBL/GenBank/DDBJ whole genome shotgun (WGS) entry which is preliminary data.</text>
</comment>
<dbReference type="Pfam" id="PF05636">
    <property type="entry name" value="HIGH_NTase1"/>
    <property type="match status" value="1"/>
</dbReference>
<dbReference type="GO" id="GO:0005524">
    <property type="term" value="F:ATP binding"/>
    <property type="evidence" value="ECO:0007669"/>
    <property type="project" value="UniProtKB-KW"/>
</dbReference>
<evidence type="ECO:0000313" key="3">
    <source>
        <dbReference type="EMBL" id="HIU52226.1"/>
    </source>
</evidence>
<accession>A0A9D1M2A8</accession>
<dbReference type="EMBL" id="DVNH01000048">
    <property type="protein sequence ID" value="HIU52226.1"/>
    <property type="molecule type" value="Genomic_DNA"/>
</dbReference>
<evidence type="ECO:0000313" key="4">
    <source>
        <dbReference type="Proteomes" id="UP000824093"/>
    </source>
</evidence>
<keyword evidence="1 2" id="KW-0819">tRNA processing</keyword>
<dbReference type="PANTHER" id="PTHR37825:SF1">
    <property type="entry name" value="TRNA(MET) CYTIDINE ACETATE LIGASE"/>
    <property type="match status" value="1"/>
</dbReference>
<protein>
    <recommendedName>
        <fullName evidence="2">tRNA(Met) cytidine acetate ligase</fullName>
        <ecNumber evidence="2">6.3.4.-</ecNumber>
    </recommendedName>
</protein>
<keyword evidence="2" id="KW-0963">Cytoplasm</keyword>
<reference evidence="3" key="2">
    <citation type="journal article" date="2021" name="PeerJ">
        <title>Extensive microbial diversity within the chicken gut microbiome revealed by metagenomics and culture.</title>
        <authorList>
            <person name="Gilroy R."/>
            <person name="Ravi A."/>
            <person name="Getino M."/>
            <person name="Pursley I."/>
            <person name="Horton D.L."/>
            <person name="Alikhan N.F."/>
            <person name="Baker D."/>
            <person name="Gharbi K."/>
            <person name="Hall N."/>
            <person name="Watson M."/>
            <person name="Adriaenssens E.M."/>
            <person name="Foster-Nyarko E."/>
            <person name="Jarju S."/>
            <person name="Secka A."/>
            <person name="Antonio M."/>
            <person name="Oren A."/>
            <person name="Chaudhuri R.R."/>
            <person name="La Ragione R."/>
            <person name="Hildebrand F."/>
            <person name="Pallen M.J."/>
        </authorList>
    </citation>
    <scope>NUCLEOTIDE SEQUENCE</scope>
    <source>
        <strain evidence="3">CHK195-15760</strain>
    </source>
</reference>
<evidence type="ECO:0000256" key="1">
    <source>
        <dbReference type="ARBA" id="ARBA00022694"/>
    </source>
</evidence>
<feature type="binding site" evidence="2">
    <location>
        <position position="191"/>
    </location>
    <ligand>
        <name>ATP</name>
        <dbReference type="ChEBI" id="CHEBI:30616"/>
    </ligand>
</feature>
<gene>
    <name evidence="2" type="primary">tmcAL</name>
    <name evidence="3" type="ORF">IAB70_06420</name>
</gene>
<dbReference type="GO" id="GO:0005737">
    <property type="term" value="C:cytoplasm"/>
    <property type="evidence" value="ECO:0007669"/>
    <property type="project" value="UniProtKB-SubCell"/>
</dbReference>
<dbReference type="GO" id="GO:0006400">
    <property type="term" value="P:tRNA modification"/>
    <property type="evidence" value="ECO:0007669"/>
    <property type="project" value="UniProtKB-UniRule"/>
</dbReference>
<feature type="binding site" evidence="2">
    <location>
        <position position="166"/>
    </location>
    <ligand>
        <name>ATP</name>
        <dbReference type="ChEBI" id="CHEBI:30616"/>
    </ligand>
</feature>
<dbReference type="Gene3D" id="3.40.50.620">
    <property type="entry name" value="HUPs"/>
    <property type="match status" value="1"/>
</dbReference>
<reference evidence="3" key="1">
    <citation type="submission" date="2020-10" db="EMBL/GenBank/DDBJ databases">
        <authorList>
            <person name="Gilroy R."/>
        </authorList>
    </citation>
    <scope>NUCLEOTIDE SEQUENCE</scope>
    <source>
        <strain evidence="3">CHK195-15760</strain>
    </source>
</reference>
<dbReference type="GO" id="GO:0000049">
    <property type="term" value="F:tRNA binding"/>
    <property type="evidence" value="ECO:0007669"/>
    <property type="project" value="UniProtKB-KW"/>
</dbReference>
<keyword evidence="2" id="KW-0067">ATP-binding</keyword>
<comment type="catalytic activity">
    <reaction evidence="2">
        <text>cytidine(34) in elongator tRNA(Met) + acetate + ATP = N(4)-acetylcytidine(34) in elongator tRNA(Met) + AMP + diphosphate</text>
        <dbReference type="Rhea" id="RHEA:58144"/>
        <dbReference type="Rhea" id="RHEA-COMP:10693"/>
        <dbReference type="Rhea" id="RHEA-COMP:10694"/>
        <dbReference type="ChEBI" id="CHEBI:30089"/>
        <dbReference type="ChEBI" id="CHEBI:30616"/>
        <dbReference type="ChEBI" id="CHEBI:33019"/>
        <dbReference type="ChEBI" id="CHEBI:74900"/>
        <dbReference type="ChEBI" id="CHEBI:82748"/>
        <dbReference type="ChEBI" id="CHEBI:456215"/>
    </reaction>
</comment>
<comment type="similarity">
    <text evidence="2">Belongs to the TmcAL family.</text>
</comment>
<comment type="caution">
    <text evidence="2">Lacks conserved residue(s) required for the propagation of feature annotation.</text>
</comment>